<evidence type="ECO:0000256" key="2">
    <source>
        <dbReference type="ARBA" id="ARBA00022553"/>
    </source>
</evidence>
<dbReference type="Proteomes" id="UP000182190">
    <property type="component" value="Unassembled WGS sequence"/>
</dbReference>
<dbReference type="GO" id="GO:0004312">
    <property type="term" value="F:fatty acid synthase activity"/>
    <property type="evidence" value="ECO:0007669"/>
    <property type="project" value="TreeGrafter"/>
</dbReference>
<gene>
    <name evidence="4" type="ORF">PL9631_920001</name>
</gene>
<dbReference type="GO" id="GO:0071770">
    <property type="term" value="P:DIM/DIP cell wall layer assembly"/>
    <property type="evidence" value="ECO:0007669"/>
    <property type="project" value="TreeGrafter"/>
</dbReference>
<dbReference type="GO" id="GO:0006633">
    <property type="term" value="P:fatty acid biosynthetic process"/>
    <property type="evidence" value="ECO:0007669"/>
    <property type="project" value="TreeGrafter"/>
</dbReference>
<evidence type="ECO:0000313" key="5">
    <source>
        <dbReference type="Proteomes" id="UP000182190"/>
    </source>
</evidence>
<protein>
    <recommendedName>
        <fullName evidence="3">Ketoreductase domain-containing protein</fullName>
    </recommendedName>
</protein>
<accession>A0A7Z9C3J0</accession>
<dbReference type="EMBL" id="CZCS02000237">
    <property type="protein sequence ID" value="VXD25138.1"/>
    <property type="molecule type" value="Genomic_DNA"/>
</dbReference>
<dbReference type="GO" id="GO:0005886">
    <property type="term" value="C:plasma membrane"/>
    <property type="evidence" value="ECO:0007669"/>
    <property type="project" value="TreeGrafter"/>
</dbReference>
<reference evidence="4" key="1">
    <citation type="submission" date="2019-10" db="EMBL/GenBank/DDBJ databases">
        <authorList>
            <consortium name="Genoscope - CEA"/>
            <person name="William W."/>
        </authorList>
    </citation>
    <scope>NUCLEOTIDE SEQUENCE [LARGE SCALE GENOMIC DNA]</scope>
    <source>
        <strain evidence="4">BBR_PRJEB10994</strain>
    </source>
</reference>
<dbReference type="SMART" id="SM00822">
    <property type="entry name" value="PKS_KR"/>
    <property type="match status" value="1"/>
</dbReference>
<dbReference type="PANTHER" id="PTHR43775">
    <property type="entry name" value="FATTY ACID SYNTHASE"/>
    <property type="match status" value="1"/>
</dbReference>
<evidence type="ECO:0000313" key="4">
    <source>
        <dbReference type="EMBL" id="VXD25138.1"/>
    </source>
</evidence>
<keyword evidence="1" id="KW-0596">Phosphopantetheine</keyword>
<proteinExistence type="predicted"/>
<evidence type="ECO:0000256" key="1">
    <source>
        <dbReference type="ARBA" id="ARBA00022450"/>
    </source>
</evidence>
<dbReference type="GO" id="GO:0005737">
    <property type="term" value="C:cytoplasm"/>
    <property type="evidence" value="ECO:0007669"/>
    <property type="project" value="TreeGrafter"/>
</dbReference>
<dbReference type="InterPro" id="IPR013968">
    <property type="entry name" value="PKS_KR"/>
</dbReference>
<organism evidence="4 5">
    <name type="scientific">Planktothrix paucivesiculata PCC 9631</name>
    <dbReference type="NCBI Taxonomy" id="671071"/>
    <lineage>
        <taxon>Bacteria</taxon>
        <taxon>Bacillati</taxon>
        <taxon>Cyanobacteriota</taxon>
        <taxon>Cyanophyceae</taxon>
        <taxon>Oscillatoriophycideae</taxon>
        <taxon>Oscillatoriales</taxon>
        <taxon>Microcoleaceae</taxon>
        <taxon>Planktothrix</taxon>
    </lineage>
</organism>
<dbReference type="SUPFAM" id="SSF51735">
    <property type="entry name" value="NAD(P)-binding Rossmann-fold domains"/>
    <property type="match status" value="1"/>
</dbReference>
<dbReference type="PANTHER" id="PTHR43775:SF37">
    <property type="entry name" value="SI:DKEY-61P9.11"/>
    <property type="match status" value="1"/>
</dbReference>
<dbReference type="AlphaFoldDB" id="A0A7Z9C3J0"/>
<comment type="caution">
    <text evidence="4">The sequence shown here is derived from an EMBL/GenBank/DDBJ whole genome shotgun (WGS) entry which is preliminary data.</text>
</comment>
<name>A0A7Z9C3J0_9CYAN</name>
<sequence length="301" mass="34418">MERNGNTYARKLKQLDLPHPVSSVLRNKGVYVLAGGAGYIGGIITRYLVQTYQAEVIWLGRREHDELIDKKIEAIATYGSRPQYITIKNWSEEETKVVFDQIKQEKKNINGVFNLVMVAQGVPIHKLNEEQFRAGSYDSKVKSALALYSVLKNEPLDFLVFFSSMQSFAQRLKFMSANMSSYIAGCMFQDALAHEMNKQVTYPIKTINWGYWSRQQLDDSNTYKQYETYLEKQGIYGLSDREGMEALERILAQDSEQVIVTKASDEILKKLGVLHNKNTLIASLPDRSSMLNRLLSEADQF</sequence>
<feature type="domain" description="Ketoreductase" evidence="3">
    <location>
        <begin position="29"/>
        <end position="215"/>
    </location>
</feature>
<evidence type="ECO:0000259" key="3">
    <source>
        <dbReference type="SMART" id="SM00822"/>
    </source>
</evidence>
<dbReference type="Gene3D" id="3.40.50.720">
    <property type="entry name" value="NAD(P)-binding Rossmann-like Domain"/>
    <property type="match status" value="1"/>
</dbReference>
<keyword evidence="5" id="KW-1185">Reference proteome</keyword>
<dbReference type="InterPro" id="IPR050091">
    <property type="entry name" value="PKS_NRPS_Biosynth_Enz"/>
</dbReference>
<dbReference type="InterPro" id="IPR057326">
    <property type="entry name" value="KR_dom"/>
</dbReference>
<dbReference type="InterPro" id="IPR036291">
    <property type="entry name" value="NAD(P)-bd_dom_sf"/>
</dbReference>
<dbReference type="Pfam" id="PF08659">
    <property type="entry name" value="KR"/>
    <property type="match status" value="1"/>
</dbReference>
<keyword evidence="2" id="KW-0597">Phosphoprotein</keyword>